<accession>A0ABC8QZ01</accession>
<keyword evidence="2" id="KW-0805">Transcription regulation</keyword>
<dbReference type="Pfam" id="PF00319">
    <property type="entry name" value="SRF-TF"/>
    <property type="match status" value="1"/>
</dbReference>
<evidence type="ECO:0000256" key="2">
    <source>
        <dbReference type="ARBA" id="ARBA00023015"/>
    </source>
</evidence>
<dbReference type="Pfam" id="PF01486">
    <property type="entry name" value="K-box"/>
    <property type="match status" value="1"/>
</dbReference>
<name>A0ABC8QZ01_9AQUA</name>
<dbReference type="InterPro" id="IPR033896">
    <property type="entry name" value="MEF2-like_N"/>
</dbReference>
<dbReference type="GO" id="GO:0099402">
    <property type="term" value="P:plant organ development"/>
    <property type="evidence" value="ECO:0007669"/>
    <property type="project" value="UniProtKB-ARBA"/>
</dbReference>
<evidence type="ECO:0000256" key="3">
    <source>
        <dbReference type="ARBA" id="ARBA00023125"/>
    </source>
</evidence>
<comment type="caution">
    <text evidence="9">The sequence shown here is derived from an EMBL/GenBank/DDBJ whole genome shotgun (WGS) entry which is preliminary data.</text>
</comment>
<dbReference type="GO" id="GO:0003677">
    <property type="term" value="F:DNA binding"/>
    <property type="evidence" value="ECO:0007669"/>
    <property type="project" value="UniProtKB-KW"/>
</dbReference>
<evidence type="ECO:0000256" key="4">
    <source>
        <dbReference type="ARBA" id="ARBA00023163"/>
    </source>
</evidence>
<dbReference type="SMART" id="SM00432">
    <property type="entry name" value="MADS"/>
    <property type="match status" value="1"/>
</dbReference>
<dbReference type="PROSITE" id="PS50066">
    <property type="entry name" value="MADS_BOX_2"/>
    <property type="match status" value="1"/>
</dbReference>
<reference evidence="9 10" key="1">
    <citation type="submission" date="2024-02" db="EMBL/GenBank/DDBJ databases">
        <authorList>
            <person name="Vignale AGUSTIN F."/>
            <person name="Sosa J E."/>
            <person name="Modenutti C."/>
        </authorList>
    </citation>
    <scope>NUCLEOTIDE SEQUENCE [LARGE SCALE GENOMIC DNA]</scope>
</reference>
<dbReference type="EMBL" id="CAUOFW020000726">
    <property type="protein sequence ID" value="CAK9135924.1"/>
    <property type="molecule type" value="Genomic_DNA"/>
</dbReference>
<evidence type="ECO:0000313" key="9">
    <source>
        <dbReference type="EMBL" id="CAK9135924.1"/>
    </source>
</evidence>
<feature type="domain" description="K-box" evidence="8">
    <location>
        <begin position="91"/>
        <end position="182"/>
    </location>
</feature>
<evidence type="ECO:0000259" key="8">
    <source>
        <dbReference type="PROSITE" id="PS51297"/>
    </source>
</evidence>
<keyword evidence="6" id="KW-0175">Coiled coil</keyword>
<dbReference type="PANTHER" id="PTHR48019">
    <property type="entry name" value="SERUM RESPONSE FACTOR HOMOLOG"/>
    <property type="match status" value="1"/>
</dbReference>
<evidence type="ECO:0000256" key="1">
    <source>
        <dbReference type="ARBA" id="ARBA00004123"/>
    </source>
</evidence>
<evidence type="ECO:0000259" key="7">
    <source>
        <dbReference type="PROSITE" id="PS50066"/>
    </source>
</evidence>
<dbReference type="FunFam" id="3.40.1810.10:FF:000030">
    <property type="entry name" value="Agamous-like MADS-box protein AGL13"/>
    <property type="match status" value="1"/>
</dbReference>
<dbReference type="InterPro" id="IPR050142">
    <property type="entry name" value="MADS-box/MEF2_TF"/>
</dbReference>
<comment type="subcellular location">
    <subcellularLocation>
        <location evidence="1">Nucleus</location>
    </subcellularLocation>
</comment>
<dbReference type="PROSITE" id="PS00350">
    <property type="entry name" value="MADS_BOX_1"/>
    <property type="match status" value="1"/>
</dbReference>
<evidence type="ECO:0000256" key="6">
    <source>
        <dbReference type="SAM" id="Coils"/>
    </source>
</evidence>
<dbReference type="CDD" id="cd00265">
    <property type="entry name" value="MADS_MEF2_like"/>
    <property type="match status" value="1"/>
</dbReference>
<dbReference type="GO" id="GO:0005634">
    <property type="term" value="C:nucleus"/>
    <property type="evidence" value="ECO:0007669"/>
    <property type="project" value="UniProtKB-SubCell"/>
</dbReference>
<dbReference type="PROSITE" id="PS51297">
    <property type="entry name" value="K_BOX"/>
    <property type="match status" value="1"/>
</dbReference>
<keyword evidence="10" id="KW-1185">Reference proteome</keyword>
<protein>
    <submittedName>
        <fullName evidence="9">Uncharacterized protein</fullName>
    </submittedName>
</protein>
<dbReference type="GO" id="GO:0009908">
    <property type="term" value="P:flower development"/>
    <property type="evidence" value="ECO:0007669"/>
    <property type="project" value="UniProtKB-ARBA"/>
</dbReference>
<dbReference type="InterPro" id="IPR002100">
    <property type="entry name" value="TF_MADSbox"/>
</dbReference>
<evidence type="ECO:0000313" key="10">
    <source>
        <dbReference type="Proteomes" id="UP001642360"/>
    </source>
</evidence>
<feature type="coiled-coil region" evidence="6">
    <location>
        <begin position="125"/>
        <end position="177"/>
    </location>
</feature>
<dbReference type="PRINTS" id="PR00404">
    <property type="entry name" value="MADSDOMAIN"/>
</dbReference>
<sequence>MVRGKTQLKRIDNTTSRQVTFSKRRSGLLKKAFELSVLCDAEVALIIFSATGKLYEFSSSSTNKTIERYQRNAKNHRIGHKAVEGNMQLRTQHFQKDASAMTKKIKLLEDHKRNLLGDDLESCSIDELEKIEDQLAQSLTDIKARKNQLLRQKIEKLKEEVEILAKENAELKKIEVQPLPPSVIRPEVHRRRISDVETELFIGPP</sequence>
<dbReference type="InterPro" id="IPR036879">
    <property type="entry name" value="TF_MADSbox_sf"/>
</dbReference>
<proteinExistence type="predicted"/>
<organism evidence="9 10">
    <name type="scientific">Ilex paraguariensis</name>
    <name type="common">yerba mate</name>
    <dbReference type="NCBI Taxonomy" id="185542"/>
    <lineage>
        <taxon>Eukaryota</taxon>
        <taxon>Viridiplantae</taxon>
        <taxon>Streptophyta</taxon>
        <taxon>Embryophyta</taxon>
        <taxon>Tracheophyta</taxon>
        <taxon>Spermatophyta</taxon>
        <taxon>Magnoliopsida</taxon>
        <taxon>eudicotyledons</taxon>
        <taxon>Gunneridae</taxon>
        <taxon>Pentapetalae</taxon>
        <taxon>asterids</taxon>
        <taxon>campanulids</taxon>
        <taxon>Aquifoliales</taxon>
        <taxon>Aquifoliaceae</taxon>
        <taxon>Ilex</taxon>
    </lineage>
</organism>
<gene>
    <name evidence="9" type="ORF">ILEXP_LOCUS2889</name>
</gene>
<dbReference type="AlphaFoldDB" id="A0ABC8QZ01"/>
<dbReference type="SUPFAM" id="SSF55455">
    <property type="entry name" value="SRF-like"/>
    <property type="match status" value="1"/>
</dbReference>
<dbReference type="Gene3D" id="3.40.1810.10">
    <property type="entry name" value="Transcription factor, MADS-box"/>
    <property type="match status" value="1"/>
</dbReference>
<keyword evidence="3" id="KW-0238">DNA-binding</keyword>
<dbReference type="InterPro" id="IPR002487">
    <property type="entry name" value="TF_Kbox"/>
</dbReference>
<keyword evidence="5" id="KW-0539">Nucleus</keyword>
<feature type="domain" description="MADS-box" evidence="7">
    <location>
        <begin position="1"/>
        <end position="61"/>
    </location>
</feature>
<keyword evidence="4" id="KW-0804">Transcription</keyword>
<evidence type="ECO:0000256" key="5">
    <source>
        <dbReference type="ARBA" id="ARBA00023242"/>
    </source>
</evidence>
<dbReference type="Proteomes" id="UP001642360">
    <property type="component" value="Unassembled WGS sequence"/>
</dbReference>